<dbReference type="PANTHER" id="PTHR43429">
    <property type="entry name" value="PYRIDINE NUCLEOTIDE-DISULFIDE OXIDOREDUCTASE DOMAIN-CONTAINING"/>
    <property type="match status" value="1"/>
</dbReference>
<dbReference type="Gene3D" id="3.50.50.60">
    <property type="entry name" value="FAD/NAD(P)-binding domain"/>
    <property type="match status" value="2"/>
</dbReference>
<dbReference type="EMBL" id="DXCL01000010">
    <property type="protein sequence ID" value="HIZ03036.1"/>
    <property type="molecule type" value="Genomic_DNA"/>
</dbReference>
<sequence>MKYVIIGNSTAALYAVEGIRSVDKKGKIAIISDEKHAAYGRPLISYYLYGKIDMEHIAYRPADFYEKTGAELILGERAVKIEAQEKKVVLQSGKKVSYDKLLVATGSRPFVPPMGGLDGVENKFSFMNLDDALSLERALSPEKDVLIVGAGLIGLKCMEGILGRCRSVTVIDLADRILPSILDEGGAAFVQKQLEKKGVRFILKDSAAKFEQNVAYTKNGEKIPFDILVVAVGVRPNTELVKDAGGEVARGIVTDDGQRTSIPDVFAAGDNCESFDISSGTRRILALLPNAALQGECAGVNMAGGDAHFTNAVPMNAIGFFGSHIATAGVYEGECFEDIAPDHYKKLFYKDDRLKGYILIDCIGRAGIYTSLIRNQTPLSSVDFELLKKSPALMAFSAAAREDKLARRQ</sequence>
<accession>A0A9D2CXV5</accession>
<dbReference type="Pfam" id="PF07992">
    <property type="entry name" value="Pyr_redox_2"/>
    <property type="match status" value="1"/>
</dbReference>
<keyword evidence="3" id="KW-0274">FAD</keyword>
<gene>
    <name evidence="5" type="ORF">H9727_01995</name>
</gene>
<evidence type="ECO:0000256" key="1">
    <source>
        <dbReference type="ARBA" id="ARBA00001974"/>
    </source>
</evidence>
<name>A0A9D2CXV5_9FIRM</name>
<evidence type="ECO:0000313" key="5">
    <source>
        <dbReference type="EMBL" id="HIZ03036.1"/>
    </source>
</evidence>
<reference evidence="5" key="1">
    <citation type="journal article" date="2021" name="PeerJ">
        <title>Extensive microbial diversity within the chicken gut microbiome revealed by metagenomics and culture.</title>
        <authorList>
            <person name="Gilroy R."/>
            <person name="Ravi A."/>
            <person name="Getino M."/>
            <person name="Pursley I."/>
            <person name="Horton D.L."/>
            <person name="Alikhan N.F."/>
            <person name="Baker D."/>
            <person name="Gharbi K."/>
            <person name="Hall N."/>
            <person name="Watson M."/>
            <person name="Adriaenssens E.M."/>
            <person name="Foster-Nyarko E."/>
            <person name="Jarju S."/>
            <person name="Secka A."/>
            <person name="Antonio M."/>
            <person name="Oren A."/>
            <person name="Chaudhuri R.R."/>
            <person name="La Ragione R."/>
            <person name="Hildebrand F."/>
            <person name="Pallen M.J."/>
        </authorList>
    </citation>
    <scope>NUCLEOTIDE SEQUENCE</scope>
    <source>
        <strain evidence="5">CHK187-5294</strain>
    </source>
</reference>
<dbReference type="InterPro" id="IPR050260">
    <property type="entry name" value="FAD-bd_OxRdtase"/>
</dbReference>
<evidence type="ECO:0000256" key="2">
    <source>
        <dbReference type="ARBA" id="ARBA00022630"/>
    </source>
</evidence>
<dbReference type="Gene3D" id="3.30.390.30">
    <property type="match status" value="1"/>
</dbReference>
<comment type="cofactor">
    <cofactor evidence="1">
        <name>FAD</name>
        <dbReference type="ChEBI" id="CHEBI:57692"/>
    </cofactor>
</comment>
<dbReference type="SUPFAM" id="SSF51905">
    <property type="entry name" value="FAD/NAD(P)-binding domain"/>
    <property type="match status" value="2"/>
</dbReference>
<feature type="domain" description="FAD/NAD(P)-binding" evidence="4">
    <location>
        <begin position="1"/>
        <end position="295"/>
    </location>
</feature>
<dbReference type="InterPro" id="IPR016156">
    <property type="entry name" value="FAD/NAD-linked_Rdtase_dimer_sf"/>
</dbReference>
<dbReference type="PANTHER" id="PTHR43429:SF3">
    <property type="entry name" value="NITRITE REDUCTASE [NAD(P)H]"/>
    <property type="match status" value="1"/>
</dbReference>
<dbReference type="InterPro" id="IPR036188">
    <property type="entry name" value="FAD/NAD-bd_sf"/>
</dbReference>
<comment type="caution">
    <text evidence="5">The sequence shown here is derived from an EMBL/GenBank/DDBJ whole genome shotgun (WGS) entry which is preliminary data.</text>
</comment>
<evidence type="ECO:0000313" key="6">
    <source>
        <dbReference type="Proteomes" id="UP000824132"/>
    </source>
</evidence>
<dbReference type="InterPro" id="IPR023753">
    <property type="entry name" value="FAD/NAD-binding_dom"/>
</dbReference>
<protein>
    <submittedName>
        <fullName evidence="5">FAD-dependent oxidoreductase</fullName>
    </submittedName>
</protein>
<reference evidence="5" key="2">
    <citation type="submission" date="2021-04" db="EMBL/GenBank/DDBJ databases">
        <authorList>
            <person name="Gilroy R."/>
        </authorList>
    </citation>
    <scope>NUCLEOTIDE SEQUENCE</scope>
    <source>
        <strain evidence="5">CHK187-5294</strain>
    </source>
</reference>
<keyword evidence="2" id="KW-0285">Flavoprotein</keyword>
<dbReference type="PRINTS" id="PR00368">
    <property type="entry name" value="FADPNR"/>
</dbReference>
<organism evidence="5 6">
    <name type="scientific">Candidatus Borkfalkia avistercoris</name>
    <dbReference type="NCBI Taxonomy" id="2838504"/>
    <lineage>
        <taxon>Bacteria</taxon>
        <taxon>Bacillati</taxon>
        <taxon>Bacillota</taxon>
        <taxon>Clostridia</taxon>
        <taxon>Christensenellales</taxon>
        <taxon>Christensenellaceae</taxon>
        <taxon>Candidatus Borkfalkia</taxon>
    </lineage>
</organism>
<proteinExistence type="predicted"/>
<dbReference type="AlphaFoldDB" id="A0A9D2CXV5"/>
<dbReference type="GO" id="GO:0016491">
    <property type="term" value="F:oxidoreductase activity"/>
    <property type="evidence" value="ECO:0007669"/>
    <property type="project" value="InterPro"/>
</dbReference>
<evidence type="ECO:0000259" key="4">
    <source>
        <dbReference type="Pfam" id="PF07992"/>
    </source>
</evidence>
<dbReference type="Proteomes" id="UP000824132">
    <property type="component" value="Unassembled WGS sequence"/>
</dbReference>
<evidence type="ECO:0000256" key="3">
    <source>
        <dbReference type="ARBA" id="ARBA00022827"/>
    </source>
</evidence>
<dbReference type="PRINTS" id="PR00411">
    <property type="entry name" value="PNDRDTASEI"/>
</dbReference>